<dbReference type="RefSeq" id="WP_184653776.1">
    <property type="nucleotide sequence ID" value="NZ_JACHBU010000001.1"/>
</dbReference>
<dbReference type="InterPro" id="IPR029060">
    <property type="entry name" value="PIN-like_dom_sf"/>
</dbReference>
<organism evidence="2 3">
    <name type="scientific">Rhizobium soli</name>
    <dbReference type="NCBI Taxonomy" id="424798"/>
    <lineage>
        <taxon>Bacteria</taxon>
        <taxon>Pseudomonadati</taxon>
        <taxon>Pseudomonadota</taxon>
        <taxon>Alphaproteobacteria</taxon>
        <taxon>Hyphomicrobiales</taxon>
        <taxon>Rhizobiaceae</taxon>
        <taxon>Rhizobium/Agrobacterium group</taxon>
        <taxon>Rhizobium</taxon>
    </lineage>
</organism>
<sequence>MIGLDTNVLIRWLVHDQLIGGLAEDQAEALESLFAHNVDGFFINEIVVVEIAWVLKQRARLPKAQILDILSIVLDLENAVVQDREVLHAALKSYENFAGDFSDHLIGEINRRQGCSTTMTFDKAAAKSPQFTELRS</sequence>
<accession>A0A7X0JIH0</accession>
<proteinExistence type="predicted"/>
<evidence type="ECO:0000259" key="1">
    <source>
        <dbReference type="Pfam" id="PF01850"/>
    </source>
</evidence>
<comment type="caution">
    <text evidence="2">The sequence shown here is derived from an EMBL/GenBank/DDBJ whole genome shotgun (WGS) entry which is preliminary data.</text>
</comment>
<dbReference type="Pfam" id="PF01850">
    <property type="entry name" value="PIN"/>
    <property type="match status" value="1"/>
</dbReference>
<gene>
    <name evidence="2" type="ORF">F4695_000611</name>
</gene>
<keyword evidence="3" id="KW-1185">Reference proteome</keyword>
<feature type="domain" description="PIN" evidence="1">
    <location>
        <begin position="4"/>
        <end position="125"/>
    </location>
</feature>
<name>A0A7X0JIH0_9HYPH</name>
<dbReference type="CDD" id="cd18683">
    <property type="entry name" value="PIN_VapC-like"/>
    <property type="match status" value="1"/>
</dbReference>
<dbReference type="AlphaFoldDB" id="A0A7X0JIH0"/>
<reference evidence="2 3" key="1">
    <citation type="submission" date="2020-08" db="EMBL/GenBank/DDBJ databases">
        <title>The Agave Microbiome: Exploring the role of microbial communities in plant adaptations to desert environments.</title>
        <authorList>
            <person name="Partida-Martinez L.P."/>
        </authorList>
    </citation>
    <scope>NUCLEOTIDE SEQUENCE [LARGE SCALE GENOMIC DNA]</scope>
    <source>
        <strain evidence="2 3">AS3.12</strain>
    </source>
</reference>
<dbReference type="SUPFAM" id="SSF88723">
    <property type="entry name" value="PIN domain-like"/>
    <property type="match status" value="1"/>
</dbReference>
<dbReference type="EMBL" id="JACHBU010000001">
    <property type="protein sequence ID" value="MBB6507292.1"/>
    <property type="molecule type" value="Genomic_DNA"/>
</dbReference>
<protein>
    <submittedName>
        <fullName evidence="2">Putative nucleic-acid-binding protein</fullName>
    </submittedName>
</protein>
<dbReference type="InterPro" id="IPR002716">
    <property type="entry name" value="PIN_dom"/>
</dbReference>
<dbReference type="Proteomes" id="UP000585437">
    <property type="component" value="Unassembled WGS sequence"/>
</dbReference>
<evidence type="ECO:0000313" key="2">
    <source>
        <dbReference type="EMBL" id="MBB6507292.1"/>
    </source>
</evidence>
<evidence type="ECO:0000313" key="3">
    <source>
        <dbReference type="Proteomes" id="UP000585437"/>
    </source>
</evidence>
<dbReference type="Gene3D" id="3.40.50.1010">
    <property type="entry name" value="5'-nuclease"/>
    <property type="match status" value="1"/>
</dbReference>